<gene>
    <name evidence="3" type="ORF">Nepgr_025751</name>
</gene>
<accession>A0AAD3XZZ4</accession>
<dbReference type="AlphaFoldDB" id="A0AAD3XZZ4"/>
<feature type="compositionally biased region" description="Polar residues" evidence="1">
    <location>
        <begin position="181"/>
        <end position="196"/>
    </location>
</feature>
<comment type="caution">
    <text evidence="3">The sequence shown here is derived from an EMBL/GenBank/DDBJ whole genome shotgun (WGS) entry which is preliminary data.</text>
</comment>
<keyword evidence="4" id="KW-1185">Reference proteome</keyword>
<feature type="compositionally biased region" description="Basic and acidic residues" evidence="1">
    <location>
        <begin position="204"/>
        <end position="225"/>
    </location>
</feature>
<protein>
    <submittedName>
        <fullName evidence="3">Uncharacterized protein</fullName>
    </submittedName>
</protein>
<evidence type="ECO:0000313" key="3">
    <source>
        <dbReference type="EMBL" id="GMH23908.1"/>
    </source>
</evidence>
<dbReference type="Proteomes" id="UP001279734">
    <property type="component" value="Unassembled WGS sequence"/>
</dbReference>
<keyword evidence="2" id="KW-0812">Transmembrane</keyword>
<feature type="compositionally biased region" description="Basic and acidic residues" evidence="1">
    <location>
        <begin position="169"/>
        <end position="180"/>
    </location>
</feature>
<feature type="transmembrane region" description="Helical" evidence="2">
    <location>
        <begin position="12"/>
        <end position="31"/>
    </location>
</feature>
<keyword evidence="2" id="KW-1133">Transmembrane helix</keyword>
<dbReference type="EMBL" id="BSYO01000027">
    <property type="protein sequence ID" value="GMH23908.1"/>
    <property type="molecule type" value="Genomic_DNA"/>
</dbReference>
<evidence type="ECO:0000256" key="2">
    <source>
        <dbReference type="SAM" id="Phobius"/>
    </source>
</evidence>
<reference evidence="3" key="1">
    <citation type="submission" date="2023-05" db="EMBL/GenBank/DDBJ databases">
        <title>Nepenthes gracilis genome sequencing.</title>
        <authorList>
            <person name="Fukushima K."/>
        </authorList>
    </citation>
    <scope>NUCLEOTIDE SEQUENCE</scope>
    <source>
        <strain evidence="3">SING2019-196</strain>
    </source>
</reference>
<evidence type="ECO:0000313" key="4">
    <source>
        <dbReference type="Proteomes" id="UP001279734"/>
    </source>
</evidence>
<sequence>MNIDFVVPYRSRMTVVVLIIMGGIVIGRLGGHPATGSGAVCFLLFSGLVEDDRESVSRSRIIHIPFSKPRQRLSLSSLLNLVRQACYEVDISSMFKGKDTCFLCDFSQSQNSLRNLRTETKDLNVVHAIASEMEKTKATEAICMRQPTESNQECGKTCEDGYGERLKEEAESNRRHEWRSQELSGWQTTETLSGNWTRRRRGERKGGEGGGDKGDQRRESSGGRE</sequence>
<name>A0AAD3XZZ4_NEPGR</name>
<proteinExistence type="predicted"/>
<feature type="region of interest" description="Disordered" evidence="1">
    <location>
        <begin position="169"/>
        <end position="225"/>
    </location>
</feature>
<organism evidence="3 4">
    <name type="scientific">Nepenthes gracilis</name>
    <name type="common">Slender pitcher plant</name>
    <dbReference type="NCBI Taxonomy" id="150966"/>
    <lineage>
        <taxon>Eukaryota</taxon>
        <taxon>Viridiplantae</taxon>
        <taxon>Streptophyta</taxon>
        <taxon>Embryophyta</taxon>
        <taxon>Tracheophyta</taxon>
        <taxon>Spermatophyta</taxon>
        <taxon>Magnoliopsida</taxon>
        <taxon>eudicotyledons</taxon>
        <taxon>Gunneridae</taxon>
        <taxon>Pentapetalae</taxon>
        <taxon>Caryophyllales</taxon>
        <taxon>Nepenthaceae</taxon>
        <taxon>Nepenthes</taxon>
    </lineage>
</organism>
<keyword evidence="2" id="KW-0472">Membrane</keyword>
<evidence type="ECO:0000256" key="1">
    <source>
        <dbReference type="SAM" id="MobiDB-lite"/>
    </source>
</evidence>